<evidence type="ECO:0000256" key="1">
    <source>
        <dbReference type="SAM" id="SignalP"/>
    </source>
</evidence>
<protein>
    <submittedName>
        <fullName evidence="2">Uncharacterized protein</fullName>
    </submittedName>
</protein>
<feature type="signal peptide" evidence="1">
    <location>
        <begin position="1"/>
        <end position="34"/>
    </location>
</feature>
<evidence type="ECO:0000313" key="2">
    <source>
        <dbReference type="EMBL" id="MBW8192899.1"/>
    </source>
</evidence>
<evidence type="ECO:0000313" key="3">
    <source>
        <dbReference type="Proteomes" id="UP001166251"/>
    </source>
</evidence>
<keyword evidence="3" id="KW-1185">Reference proteome</keyword>
<comment type="caution">
    <text evidence="2">The sequence shown here is derived from an EMBL/GenBank/DDBJ whole genome shotgun (WGS) entry which is preliminary data.</text>
</comment>
<dbReference type="PROSITE" id="PS51257">
    <property type="entry name" value="PROKAR_LIPOPROTEIN"/>
    <property type="match status" value="1"/>
</dbReference>
<reference evidence="2" key="1">
    <citation type="submission" date="2021-07" db="EMBL/GenBank/DDBJ databases">
        <title>Neiella marina sp. nov., isolated from the intestinal content of sea cucumber Apostichopus japonicus.</title>
        <authorList>
            <person name="Bai X."/>
        </authorList>
    </citation>
    <scope>NUCLEOTIDE SEQUENCE</scope>
    <source>
        <strain evidence="2">126</strain>
    </source>
</reference>
<feature type="chain" id="PRO_5046151048" evidence="1">
    <location>
        <begin position="35"/>
        <end position="173"/>
    </location>
</feature>
<sequence length="173" mass="18300">MNNNRRLKMIRQHVTGPLSALLVACALPAWVAHACDNHGPGFGFYPMGSHMESAASLSNQLAEGMALTAEPRFNVTAGQMSEVPFTVIVPESFQQANVIWQADDVITIKGDNNVAIDSGSEQQLVLNITPSKPGTYVLRGKLNATLAGEPAAKSAFILIKVSGPASQVVATTN</sequence>
<gene>
    <name evidence="2" type="ORF">K0504_17830</name>
</gene>
<keyword evidence="1" id="KW-0732">Signal</keyword>
<dbReference type="Proteomes" id="UP001166251">
    <property type="component" value="Unassembled WGS sequence"/>
</dbReference>
<dbReference type="EMBL" id="JAHZSS010000032">
    <property type="protein sequence ID" value="MBW8192899.1"/>
    <property type="molecule type" value="Genomic_DNA"/>
</dbReference>
<accession>A0ABS7EL03</accession>
<proteinExistence type="predicted"/>
<organism evidence="2 3">
    <name type="scientific">Neiella holothuriorum</name>
    <dbReference type="NCBI Taxonomy" id="2870530"/>
    <lineage>
        <taxon>Bacteria</taxon>
        <taxon>Pseudomonadati</taxon>
        <taxon>Pseudomonadota</taxon>
        <taxon>Gammaproteobacteria</taxon>
        <taxon>Alteromonadales</taxon>
        <taxon>Echinimonadaceae</taxon>
        <taxon>Neiella</taxon>
    </lineage>
</organism>
<dbReference type="RefSeq" id="WP_220105519.1">
    <property type="nucleotide sequence ID" value="NZ_JAHZSS010000032.1"/>
</dbReference>
<name>A0ABS7EL03_9GAMM</name>